<name>A0A1G7BYQ7_9ACTN</name>
<organism evidence="1 2">
    <name type="scientific">Glycomyces harbinensis</name>
    <dbReference type="NCBI Taxonomy" id="58114"/>
    <lineage>
        <taxon>Bacteria</taxon>
        <taxon>Bacillati</taxon>
        <taxon>Actinomycetota</taxon>
        <taxon>Actinomycetes</taxon>
        <taxon>Glycomycetales</taxon>
        <taxon>Glycomycetaceae</taxon>
        <taxon>Glycomyces</taxon>
    </lineage>
</organism>
<dbReference type="STRING" id="58114.SAMN05216270_11853"/>
<gene>
    <name evidence="1" type="ORF">SAMN05216270_11853</name>
</gene>
<accession>A0A1G7BYQ7</accession>
<proteinExistence type="predicted"/>
<dbReference type="Proteomes" id="UP000198949">
    <property type="component" value="Unassembled WGS sequence"/>
</dbReference>
<protein>
    <submittedName>
        <fullName evidence="1">Uncharacterized protein</fullName>
    </submittedName>
</protein>
<evidence type="ECO:0000313" key="1">
    <source>
        <dbReference type="EMBL" id="SDE32228.1"/>
    </source>
</evidence>
<keyword evidence="2" id="KW-1185">Reference proteome</keyword>
<dbReference type="EMBL" id="FNAD01000018">
    <property type="protein sequence ID" value="SDE32228.1"/>
    <property type="molecule type" value="Genomic_DNA"/>
</dbReference>
<sequence>MTFIFDVMTWGREGTRVEGQLTSRLGYGIEFHRGPEFGLQLLMDTWFQGYGASEIDKGTADEFEECFEFILGKKAWTDEDGYLLDAATKEPVQPKVKAAEFYAGRLDPSSGFTDGHHYLVLQPRNDEFLKRTALIIAAFDIDPAEDGEHADFAIEVTDPKYLAHMEKNRYFQTAFTGRLD</sequence>
<dbReference type="AlphaFoldDB" id="A0A1G7BYQ7"/>
<reference evidence="2" key="1">
    <citation type="submission" date="2016-10" db="EMBL/GenBank/DDBJ databases">
        <authorList>
            <person name="Varghese N."/>
            <person name="Submissions S."/>
        </authorList>
    </citation>
    <scope>NUCLEOTIDE SEQUENCE [LARGE SCALE GENOMIC DNA]</scope>
    <source>
        <strain evidence="2">CGMCC 4.3516</strain>
    </source>
</reference>
<evidence type="ECO:0000313" key="2">
    <source>
        <dbReference type="Proteomes" id="UP000198949"/>
    </source>
</evidence>